<dbReference type="PROSITE" id="PS51318">
    <property type="entry name" value="TAT"/>
    <property type="match status" value="1"/>
</dbReference>
<keyword evidence="3" id="KW-1185">Reference proteome</keyword>
<dbReference type="PROSITE" id="PS51257">
    <property type="entry name" value="PROKAR_LIPOPROTEIN"/>
    <property type="match status" value="1"/>
</dbReference>
<protein>
    <submittedName>
        <fullName evidence="2">LEA type 2 family protein</fullName>
    </submittedName>
</protein>
<organism evidence="2 3">
    <name type="scientific">Roseateles albus</name>
    <dbReference type="NCBI Taxonomy" id="2987525"/>
    <lineage>
        <taxon>Bacteria</taxon>
        <taxon>Pseudomonadati</taxon>
        <taxon>Pseudomonadota</taxon>
        <taxon>Betaproteobacteria</taxon>
        <taxon>Burkholderiales</taxon>
        <taxon>Sphaerotilaceae</taxon>
        <taxon>Roseateles</taxon>
    </lineage>
</organism>
<dbReference type="Gene3D" id="2.60.40.1820">
    <property type="match status" value="1"/>
</dbReference>
<name>A0ABT5KF75_9BURK</name>
<dbReference type="SUPFAM" id="SSF117070">
    <property type="entry name" value="LEA14-like"/>
    <property type="match status" value="1"/>
</dbReference>
<accession>A0ABT5KF75</accession>
<evidence type="ECO:0000259" key="1">
    <source>
        <dbReference type="SMART" id="SM00769"/>
    </source>
</evidence>
<dbReference type="Proteomes" id="UP001221189">
    <property type="component" value="Unassembled WGS sequence"/>
</dbReference>
<dbReference type="RefSeq" id="WP_273600766.1">
    <property type="nucleotide sequence ID" value="NZ_JAQQXT010000007.1"/>
</dbReference>
<dbReference type="Pfam" id="PF03168">
    <property type="entry name" value="LEA_2"/>
    <property type="match status" value="1"/>
</dbReference>
<evidence type="ECO:0000313" key="2">
    <source>
        <dbReference type="EMBL" id="MDC8772587.1"/>
    </source>
</evidence>
<comment type="caution">
    <text evidence="2">The sequence shown here is derived from an EMBL/GenBank/DDBJ whole genome shotgun (WGS) entry which is preliminary data.</text>
</comment>
<proteinExistence type="predicted"/>
<dbReference type="SMART" id="SM00769">
    <property type="entry name" value="WHy"/>
    <property type="match status" value="1"/>
</dbReference>
<evidence type="ECO:0000313" key="3">
    <source>
        <dbReference type="Proteomes" id="UP001221189"/>
    </source>
</evidence>
<gene>
    <name evidence="2" type="ORF">PRZ03_13470</name>
</gene>
<dbReference type="InterPro" id="IPR004864">
    <property type="entry name" value="LEA_2"/>
</dbReference>
<dbReference type="EMBL" id="JAQQXT010000007">
    <property type="protein sequence ID" value="MDC8772587.1"/>
    <property type="molecule type" value="Genomic_DNA"/>
</dbReference>
<dbReference type="InterPro" id="IPR006311">
    <property type="entry name" value="TAT_signal"/>
</dbReference>
<reference evidence="2 3" key="1">
    <citation type="submission" date="2022-10" db="EMBL/GenBank/DDBJ databases">
        <title>Paucibacter sp. hw1 Genome sequencing.</title>
        <authorList>
            <person name="Park S."/>
        </authorList>
    </citation>
    <scope>NUCLEOTIDE SEQUENCE [LARGE SCALE GENOMIC DNA]</scope>
    <source>
        <strain evidence="3">hw1</strain>
    </source>
</reference>
<feature type="domain" description="Water stress and hypersensitive response" evidence="1">
    <location>
        <begin position="40"/>
        <end position="160"/>
    </location>
</feature>
<sequence length="165" mass="17243">MAAIKTSSARRSFLRGLTLGLLPLALVGCASLGQRDALKVTVAGLEPLQGEGLELRFLVKLRVQNPNDAAVEFDGVALELELNGKSLASGVSDQKGVVPRFGETLLEVPLTVSAFAAVRQAMGMSDAAERGEMPYTVNGKLAGGLFGSVRFSSSGKLTLPRTAAR</sequence>
<dbReference type="InterPro" id="IPR013990">
    <property type="entry name" value="WHy-dom"/>
</dbReference>